<accession>A0ABS0GMX6</accession>
<dbReference type="Gene3D" id="1.10.3210.10">
    <property type="entry name" value="Hypothetical protein af1432"/>
    <property type="match status" value="1"/>
</dbReference>
<sequence length="54" mass="5995">MCQIIQIANNAIFRGKSEINSVEGALNRLGTQIVVNIVAMLELMWGININPVKR</sequence>
<evidence type="ECO:0000259" key="1">
    <source>
        <dbReference type="Pfam" id="PF08668"/>
    </source>
</evidence>
<keyword evidence="3" id="KW-1185">Reference proteome</keyword>
<feature type="domain" description="HDOD" evidence="1">
    <location>
        <begin position="3"/>
        <end position="43"/>
    </location>
</feature>
<gene>
    <name evidence="2" type="ORF">I1A42_24290</name>
</gene>
<proteinExistence type="predicted"/>
<name>A0ABS0GMX6_9VIBR</name>
<protein>
    <submittedName>
        <fullName evidence="2">HDOD domain-containing protein</fullName>
    </submittedName>
</protein>
<dbReference type="Proteomes" id="UP000597206">
    <property type="component" value="Unassembled WGS sequence"/>
</dbReference>
<evidence type="ECO:0000313" key="2">
    <source>
        <dbReference type="EMBL" id="MBF9003604.1"/>
    </source>
</evidence>
<dbReference type="Pfam" id="PF08668">
    <property type="entry name" value="HDOD"/>
    <property type="match status" value="1"/>
</dbReference>
<comment type="caution">
    <text evidence="2">The sequence shown here is derived from an EMBL/GenBank/DDBJ whole genome shotgun (WGS) entry which is preliminary data.</text>
</comment>
<evidence type="ECO:0000313" key="3">
    <source>
        <dbReference type="Proteomes" id="UP000597206"/>
    </source>
</evidence>
<dbReference type="EMBL" id="JADPMR010000005">
    <property type="protein sequence ID" value="MBF9003604.1"/>
    <property type="molecule type" value="Genomic_DNA"/>
</dbReference>
<dbReference type="RefSeq" id="WP_196125775.1">
    <property type="nucleotide sequence ID" value="NZ_JADPMR010000005.1"/>
</dbReference>
<dbReference type="SUPFAM" id="SSF109604">
    <property type="entry name" value="HD-domain/PDEase-like"/>
    <property type="match status" value="1"/>
</dbReference>
<reference evidence="2 3" key="1">
    <citation type="submission" date="2020-11" db="EMBL/GenBank/DDBJ databases">
        <title>Vibrio nitrifigilis sp. nov., a marine nitrogen-fixing bacterium isolated from the lagoon sediment of an islet inside an atoll.</title>
        <authorList>
            <person name="Wang L.-T."/>
            <person name="Shieh W.Y."/>
        </authorList>
    </citation>
    <scope>NUCLEOTIDE SEQUENCE [LARGE SCALE GENOMIC DNA]</scope>
    <source>
        <strain evidence="2 3">NFV-1</strain>
    </source>
</reference>
<organism evidence="2 3">
    <name type="scientific">Vibrio nitrifigilis</name>
    <dbReference type="NCBI Taxonomy" id="2789781"/>
    <lineage>
        <taxon>Bacteria</taxon>
        <taxon>Pseudomonadati</taxon>
        <taxon>Pseudomonadota</taxon>
        <taxon>Gammaproteobacteria</taxon>
        <taxon>Vibrionales</taxon>
        <taxon>Vibrionaceae</taxon>
        <taxon>Vibrio</taxon>
    </lineage>
</organism>
<dbReference type="InterPro" id="IPR013976">
    <property type="entry name" value="HDOD"/>
</dbReference>